<dbReference type="Gene3D" id="3.40.50.720">
    <property type="entry name" value="NAD(P)-binding Rossmann-like Domain"/>
    <property type="match status" value="1"/>
</dbReference>
<sequence length="277" mass="29341">MPSARPRNVLITGGSAGIGRACVERFARSGDEVWFTYRTGRERAAEVVAGLERELGVRVRAFEFGQGEWEDHVRLLEELPGPVDVLVNNAAVGSKTVETYAPGPDHLQDAAMLRINAVGPLWLIQQLLPGMLQRGSGKVVNISSVGGGVAQFPGFRLADGMSKAALTYLTRQLAAELVHRPVDVFAVCPGAVATTMFEASTLRSLTPDQRAELEARLPRGRLIRPEEIAEVVWWLTTDGAAALHGAVIDASMGLGVHPGLFGGPAAHAVPSGAPGSV</sequence>
<dbReference type="CDD" id="cd05233">
    <property type="entry name" value="SDR_c"/>
    <property type="match status" value="1"/>
</dbReference>
<dbReference type="EC" id="1.-.-.-" evidence="2"/>
<dbReference type="PANTHER" id="PTHR42879">
    <property type="entry name" value="3-OXOACYL-(ACYL-CARRIER-PROTEIN) REDUCTASE"/>
    <property type="match status" value="1"/>
</dbReference>
<dbReference type="EMBL" id="CP159872">
    <property type="protein sequence ID" value="XCM78612.1"/>
    <property type="molecule type" value="Genomic_DNA"/>
</dbReference>
<comment type="similarity">
    <text evidence="1">Belongs to the short-chain dehydrogenases/reductases (SDR) family.</text>
</comment>
<organism evidence="2">
    <name type="scientific">Kitasatospora camelliae</name>
    <dbReference type="NCBI Taxonomy" id="3156397"/>
    <lineage>
        <taxon>Bacteria</taxon>
        <taxon>Bacillati</taxon>
        <taxon>Actinomycetota</taxon>
        <taxon>Actinomycetes</taxon>
        <taxon>Kitasatosporales</taxon>
        <taxon>Streptomycetaceae</taxon>
        <taxon>Kitasatospora</taxon>
    </lineage>
</organism>
<name>A0AAU8JQP1_9ACTN</name>
<keyword evidence="2" id="KW-0560">Oxidoreductase</keyword>
<dbReference type="PANTHER" id="PTHR42879:SF2">
    <property type="entry name" value="3-OXOACYL-[ACYL-CARRIER-PROTEIN] REDUCTASE FABG"/>
    <property type="match status" value="1"/>
</dbReference>
<dbReference type="Pfam" id="PF13561">
    <property type="entry name" value="adh_short_C2"/>
    <property type="match status" value="1"/>
</dbReference>
<reference evidence="2" key="1">
    <citation type="submission" date="2024-06" db="EMBL/GenBank/DDBJ databases">
        <title>The genome sequences of Kitasatospora sp. strain HUAS MG31.</title>
        <authorList>
            <person name="Mo P."/>
        </authorList>
    </citation>
    <scope>NUCLEOTIDE SEQUENCE</scope>
    <source>
        <strain evidence="2">HUAS MG31</strain>
    </source>
</reference>
<protein>
    <submittedName>
        <fullName evidence="2">SDR family oxidoreductase</fullName>
        <ecNumber evidence="2">1.-.-.-</ecNumber>
    </submittedName>
</protein>
<dbReference type="InterPro" id="IPR036291">
    <property type="entry name" value="NAD(P)-bd_dom_sf"/>
</dbReference>
<dbReference type="InterPro" id="IPR050259">
    <property type="entry name" value="SDR"/>
</dbReference>
<dbReference type="PRINTS" id="PR00081">
    <property type="entry name" value="GDHRDH"/>
</dbReference>
<dbReference type="AlphaFoldDB" id="A0AAU8JQP1"/>
<dbReference type="SUPFAM" id="SSF51735">
    <property type="entry name" value="NAD(P)-binding Rossmann-fold domains"/>
    <property type="match status" value="1"/>
</dbReference>
<dbReference type="KEGG" id="kcm:ABWK59_06555"/>
<evidence type="ECO:0000313" key="2">
    <source>
        <dbReference type="EMBL" id="XCM78612.1"/>
    </source>
</evidence>
<dbReference type="InterPro" id="IPR002347">
    <property type="entry name" value="SDR_fam"/>
</dbReference>
<dbReference type="PRINTS" id="PR00080">
    <property type="entry name" value="SDRFAMILY"/>
</dbReference>
<gene>
    <name evidence="2" type="ORF">ABWK59_06555</name>
</gene>
<accession>A0AAU8JQP1</accession>
<dbReference type="GO" id="GO:0016491">
    <property type="term" value="F:oxidoreductase activity"/>
    <property type="evidence" value="ECO:0007669"/>
    <property type="project" value="UniProtKB-KW"/>
</dbReference>
<evidence type="ECO:0000256" key="1">
    <source>
        <dbReference type="ARBA" id="ARBA00006484"/>
    </source>
</evidence>
<proteinExistence type="inferred from homology"/>
<dbReference type="RefSeq" id="WP_354638641.1">
    <property type="nucleotide sequence ID" value="NZ_CP159872.1"/>
</dbReference>